<dbReference type="Gene3D" id="3.40.50.300">
    <property type="entry name" value="P-loop containing nucleotide triphosphate hydrolases"/>
    <property type="match status" value="1"/>
</dbReference>
<evidence type="ECO:0000313" key="3">
    <source>
        <dbReference type="Proteomes" id="UP001283361"/>
    </source>
</evidence>
<dbReference type="Proteomes" id="UP001283361">
    <property type="component" value="Unassembled WGS sequence"/>
</dbReference>
<keyword evidence="3" id="KW-1185">Reference proteome</keyword>
<protein>
    <submittedName>
        <fullName evidence="2">Uncharacterized protein</fullName>
    </submittedName>
</protein>
<feature type="region of interest" description="Disordered" evidence="1">
    <location>
        <begin position="127"/>
        <end position="153"/>
    </location>
</feature>
<gene>
    <name evidence="2" type="ORF">RRG08_012369</name>
</gene>
<dbReference type="InterPro" id="IPR027417">
    <property type="entry name" value="P-loop_NTPase"/>
</dbReference>
<dbReference type="EMBL" id="JAWDGP010003552">
    <property type="protein sequence ID" value="KAK3773244.1"/>
    <property type="molecule type" value="Genomic_DNA"/>
</dbReference>
<accession>A0AAE0ZPL8</accession>
<organism evidence="2 3">
    <name type="scientific">Elysia crispata</name>
    <name type="common">lettuce slug</name>
    <dbReference type="NCBI Taxonomy" id="231223"/>
    <lineage>
        <taxon>Eukaryota</taxon>
        <taxon>Metazoa</taxon>
        <taxon>Spiralia</taxon>
        <taxon>Lophotrochozoa</taxon>
        <taxon>Mollusca</taxon>
        <taxon>Gastropoda</taxon>
        <taxon>Heterobranchia</taxon>
        <taxon>Euthyneura</taxon>
        <taxon>Panpulmonata</taxon>
        <taxon>Sacoglossa</taxon>
        <taxon>Placobranchoidea</taxon>
        <taxon>Plakobranchidae</taxon>
        <taxon>Elysia</taxon>
    </lineage>
</organism>
<name>A0AAE0ZPL8_9GAST</name>
<sequence>MTLLVIGNLSRLGALRNMLVDEFEASCPAQEDNMFRTIVQKHKTSKTYGAAGIYLTVSLKRHIERYLKERKTKFKDSEKQFLGTNSAFCLENITALLDVQGQVDGFQGTSEFDSDADVLANINPALLRDDAQPTGSKRPAPTDLHPPRKRNKNTDNLYLFKRCIEENPDVGSLQEMVTIYKNSEDYQALCDIFFDQRADKYWNMAQQECPNQSQDADILRRLNDLPDSLRHMMTPEQTLALFNAWCVEQDINARALAWVIIACLQGRVYKKIGVYLQGASNSGKTYWSSTLFQPLSKLVGKMTTGGRFCLQDCVNKRIIVGEELLRICKDWHGTDKEAGRMMQTWEEWLKSVINISASHSRRLQQLAHLLYPFPMFFHVGLSQNEIFCIKKQIEQLLKLVHTVMKKKTMSCSSYKTVPADSVLVTSKKLNCKIHGSDTPMVITLIIIGLYNNICGFDDLTTYTTSHSRASTHSYQNGVLNIHTYRKNAMKSYPATCSKITLRWWPRR</sequence>
<proteinExistence type="predicted"/>
<evidence type="ECO:0000256" key="1">
    <source>
        <dbReference type="SAM" id="MobiDB-lite"/>
    </source>
</evidence>
<comment type="caution">
    <text evidence="2">The sequence shown here is derived from an EMBL/GenBank/DDBJ whole genome shotgun (WGS) entry which is preliminary data.</text>
</comment>
<evidence type="ECO:0000313" key="2">
    <source>
        <dbReference type="EMBL" id="KAK3773244.1"/>
    </source>
</evidence>
<dbReference type="AlphaFoldDB" id="A0AAE0ZPL8"/>
<reference evidence="2" key="1">
    <citation type="journal article" date="2023" name="G3 (Bethesda)">
        <title>A reference genome for the long-term kleptoplast-retaining sea slug Elysia crispata morphotype clarki.</title>
        <authorList>
            <person name="Eastman K.E."/>
            <person name="Pendleton A.L."/>
            <person name="Shaikh M.A."/>
            <person name="Suttiyut T."/>
            <person name="Ogas R."/>
            <person name="Tomko P."/>
            <person name="Gavelis G."/>
            <person name="Widhalm J.R."/>
            <person name="Wisecaver J.H."/>
        </authorList>
    </citation>
    <scope>NUCLEOTIDE SEQUENCE</scope>
    <source>
        <strain evidence="2">ECLA1</strain>
    </source>
</reference>